<dbReference type="PANTHER" id="PTHR30509">
    <property type="entry name" value="P-HYDROXYBENZOIC ACID EFFLUX PUMP SUBUNIT-RELATED"/>
    <property type="match status" value="1"/>
</dbReference>
<feature type="transmembrane region" description="Helical" evidence="7">
    <location>
        <begin position="110"/>
        <end position="129"/>
    </location>
</feature>
<organism evidence="9 10">
    <name type="scientific">Nitrospirillum amazonense</name>
    <dbReference type="NCBI Taxonomy" id="28077"/>
    <lineage>
        <taxon>Bacteria</taxon>
        <taxon>Pseudomonadati</taxon>
        <taxon>Pseudomonadota</taxon>
        <taxon>Alphaproteobacteria</taxon>
        <taxon>Rhodospirillales</taxon>
        <taxon>Azospirillaceae</taxon>
        <taxon>Nitrospirillum</taxon>
    </lineage>
</organism>
<keyword evidence="2" id="KW-1003">Cell membrane</keyword>
<dbReference type="Pfam" id="PF13515">
    <property type="entry name" value="FUSC_2"/>
    <property type="match status" value="1"/>
</dbReference>
<feature type="transmembrane region" description="Helical" evidence="7">
    <location>
        <begin position="401"/>
        <end position="422"/>
    </location>
</feature>
<evidence type="ECO:0000256" key="2">
    <source>
        <dbReference type="ARBA" id="ARBA00022475"/>
    </source>
</evidence>
<dbReference type="AlphaFoldDB" id="A0A560F4T8"/>
<feature type="transmembrane region" description="Helical" evidence="7">
    <location>
        <begin position="84"/>
        <end position="104"/>
    </location>
</feature>
<reference evidence="9 10" key="1">
    <citation type="submission" date="2019-06" db="EMBL/GenBank/DDBJ databases">
        <title>Genomic Encyclopedia of Type Strains, Phase IV (KMG-V): Genome sequencing to study the core and pangenomes of soil and plant-associated prokaryotes.</title>
        <authorList>
            <person name="Whitman W."/>
        </authorList>
    </citation>
    <scope>NUCLEOTIDE SEQUENCE [LARGE SCALE GENOMIC DNA]</scope>
    <source>
        <strain evidence="9 10">BR 11880</strain>
    </source>
</reference>
<keyword evidence="4 7" id="KW-1133">Transmembrane helix</keyword>
<evidence type="ECO:0000313" key="9">
    <source>
        <dbReference type="EMBL" id="TWB16623.1"/>
    </source>
</evidence>
<dbReference type="InterPro" id="IPR049453">
    <property type="entry name" value="Memb_transporter_dom"/>
</dbReference>
<keyword evidence="5 7" id="KW-0472">Membrane</keyword>
<gene>
    <name evidence="9" type="ORF">FBZ89_11333</name>
</gene>
<dbReference type="GO" id="GO:0005886">
    <property type="term" value="C:plasma membrane"/>
    <property type="evidence" value="ECO:0007669"/>
    <property type="project" value="UniProtKB-SubCell"/>
</dbReference>
<feature type="transmembrane region" description="Helical" evidence="7">
    <location>
        <begin position="159"/>
        <end position="179"/>
    </location>
</feature>
<dbReference type="Proteomes" id="UP000319859">
    <property type="component" value="Unassembled WGS sequence"/>
</dbReference>
<dbReference type="OrthoDB" id="7491335at2"/>
<feature type="transmembrane region" description="Helical" evidence="7">
    <location>
        <begin position="136"/>
        <end position="153"/>
    </location>
</feature>
<feature type="transmembrane region" description="Helical" evidence="7">
    <location>
        <begin position="486"/>
        <end position="506"/>
    </location>
</feature>
<protein>
    <submittedName>
        <fullName evidence="9">Putative membrane protein YccC</fullName>
    </submittedName>
</protein>
<comment type="similarity">
    <text evidence="6">Belongs to the YccS/YhfK family.</text>
</comment>
<dbReference type="RefSeq" id="WP_145751471.1">
    <property type="nucleotide sequence ID" value="NZ_VITN01000013.1"/>
</dbReference>
<dbReference type="EMBL" id="VITN01000013">
    <property type="protein sequence ID" value="TWB16623.1"/>
    <property type="molecule type" value="Genomic_DNA"/>
</dbReference>
<keyword evidence="3 7" id="KW-0812">Transmembrane</keyword>
<feature type="transmembrane region" description="Helical" evidence="7">
    <location>
        <begin position="450"/>
        <end position="474"/>
    </location>
</feature>
<evidence type="ECO:0000256" key="5">
    <source>
        <dbReference type="ARBA" id="ARBA00023136"/>
    </source>
</evidence>
<comment type="caution">
    <text evidence="9">The sequence shown here is derived from an EMBL/GenBank/DDBJ whole genome shotgun (WGS) entry which is preliminary data.</text>
</comment>
<proteinExistence type="inferred from homology"/>
<accession>A0A560F4T8</accession>
<feature type="transmembrane region" description="Helical" evidence="7">
    <location>
        <begin position="518"/>
        <end position="540"/>
    </location>
</feature>
<evidence type="ECO:0000256" key="3">
    <source>
        <dbReference type="ARBA" id="ARBA00022692"/>
    </source>
</evidence>
<sequence length="705" mass="74339">MSHAHTVPTDRSSPLARLARWLQARSFALTPEQIGITEGLRAATAVALMVTLALYLDRPILSWAAFAAFWACLADPGGPFGVRLRAMGGFALIGTAMAGVMSAVAALGTVWAAAALFGALFLCCLSRVYGPAATQVGVLACCVAVVAVGYPMAPLDALRLSGVFLAGSGWAVALCLVLWRIHPYAPARRAVAAIYAELGDMTAELLALHASGATQDARWKAHAAEHRRAVRDTIERARAAVGRFSAGRGNGRDIRRALLAAIEAGERIFAGLIALGYDLEPHAAGTPTDADTLPLRQLRAALTRTSRQVMRSAPDGALVVYEAEVLDRVARPAHDLVGRVAQVCAQALTDLTRAWAPPVDDGALATVPENDETPRRRLTPARALRLALAPSSPIARHALRVALVVTATYAVTAYLDVAYAYWATMAAVVVMQPQAATTWPRTLERVVGSVIGGAAAAFLAVALPTPLALLAAIFPLAAATIALRSVSYSLFVTFLTPLFVLVADLLHPGLNAHGEGIALARAFNNTLGSFIGLAGCLVLWPEREPKGFPHKLAAAVEANMRYATLVVRAGQTPYAEIDAARRAAGLASTAAEVTRQRMVLEGRRRKAHLDEAGAVLETLRRLAGAATVAWLDERTIPGPPDARRIGYCEAATVRLGALVRGVPTEDGALDREGEPPDDIARAVTHVVQAAKDYARAMAMDAKAPA</sequence>
<name>A0A560F4T8_9PROT</name>
<evidence type="ECO:0000259" key="8">
    <source>
        <dbReference type="Pfam" id="PF13515"/>
    </source>
</evidence>
<evidence type="ECO:0000256" key="4">
    <source>
        <dbReference type="ARBA" id="ARBA00022989"/>
    </source>
</evidence>
<comment type="subcellular location">
    <subcellularLocation>
        <location evidence="1">Cell membrane</location>
        <topology evidence="1">Multi-pass membrane protein</topology>
    </subcellularLocation>
</comment>
<feature type="domain" description="Integral membrane bound transporter" evidence="8">
    <location>
        <begin position="409"/>
        <end position="534"/>
    </location>
</feature>
<evidence type="ECO:0000313" key="10">
    <source>
        <dbReference type="Proteomes" id="UP000319859"/>
    </source>
</evidence>
<evidence type="ECO:0000256" key="1">
    <source>
        <dbReference type="ARBA" id="ARBA00004651"/>
    </source>
</evidence>
<evidence type="ECO:0000256" key="6">
    <source>
        <dbReference type="ARBA" id="ARBA00043993"/>
    </source>
</evidence>
<feature type="transmembrane region" description="Helical" evidence="7">
    <location>
        <begin position="60"/>
        <end position="77"/>
    </location>
</feature>
<dbReference type="PANTHER" id="PTHR30509:SF9">
    <property type="entry name" value="MULTIDRUG RESISTANCE PROTEIN MDTO"/>
    <property type="match status" value="1"/>
</dbReference>
<evidence type="ECO:0000256" key="7">
    <source>
        <dbReference type="SAM" id="Phobius"/>
    </source>
</evidence>